<dbReference type="InterPro" id="IPR025233">
    <property type="entry name" value="DUF4176"/>
</dbReference>
<dbReference type="Pfam" id="PF13780">
    <property type="entry name" value="DUF4176"/>
    <property type="match status" value="1"/>
</dbReference>
<gene>
    <name evidence="1" type="ORF">GCM10007140_02030</name>
</gene>
<evidence type="ECO:0000313" key="1">
    <source>
        <dbReference type="EMBL" id="GGE55281.1"/>
    </source>
</evidence>
<sequence>MKDYMEKVLPLGSIVKIVNEEDVEYMITTRGILLDENTFYDYGGTIHPVGLTAETYKLFNHSDIQEVQFLGYRNKVEMHFSAQFKKWRNEFVNNMNEPMGRLVRGEE</sequence>
<keyword evidence="2" id="KW-1185">Reference proteome</keyword>
<reference evidence="1" key="2">
    <citation type="submission" date="2020-09" db="EMBL/GenBank/DDBJ databases">
        <authorList>
            <person name="Sun Q."/>
            <person name="Zhou Y."/>
        </authorList>
    </citation>
    <scope>NUCLEOTIDE SEQUENCE</scope>
    <source>
        <strain evidence="1">CGMCC 1.12698</strain>
    </source>
</reference>
<organism evidence="1 2">
    <name type="scientific">Priestia taiwanensis</name>
    <dbReference type="NCBI Taxonomy" id="1347902"/>
    <lineage>
        <taxon>Bacteria</taxon>
        <taxon>Bacillati</taxon>
        <taxon>Bacillota</taxon>
        <taxon>Bacilli</taxon>
        <taxon>Bacillales</taxon>
        <taxon>Bacillaceae</taxon>
        <taxon>Priestia</taxon>
    </lineage>
</organism>
<evidence type="ECO:0008006" key="3">
    <source>
        <dbReference type="Google" id="ProtNLM"/>
    </source>
</evidence>
<dbReference type="RefSeq" id="WP_188386598.1">
    <property type="nucleotide sequence ID" value="NZ_BMFK01000001.1"/>
</dbReference>
<dbReference type="Proteomes" id="UP000605259">
    <property type="component" value="Unassembled WGS sequence"/>
</dbReference>
<evidence type="ECO:0000313" key="2">
    <source>
        <dbReference type="Proteomes" id="UP000605259"/>
    </source>
</evidence>
<name>A0A917AIS1_9BACI</name>
<reference evidence="1" key="1">
    <citation type="journal article" date="2014" name="Int. J. Syst. Evol. Microbiol.">
        <title>Complete genome sequence of Corynebacterium casei LMG S-19264T (=DSM 44701T), isolated from a smear-ripened cheese.</title>
        <authorList>
            <consortium name="US DOE Joint Genome Institute (JGI-PGF)"/>
            <person name="Walter F."/>
            <person name="Albersmeier A."/>
            <person name="Kalinowski J."/>
            <person name="Ruckert C."/>
        </authorList>
    </citation>
    <scope>NUCLEOTIDE SEQUENCE</scope>
    <source>
        <strain evidence="1">CGMCC 1.12698</strain>
    </source>
</reference>
<dbReference type="AlphaFoldDB" id="A0A917AIS1"/>
<comment type="caution">
    <text evidence="1">The sequence shown here is derived from an EMBL/GenBank/DDBJ whole genome shotgun (WGS) entry which is preliminary data.</text>
</comment>
<accession>A0A917AIS1</accession>
<dbReference type="EMBL" id="BMFK01000001">
    <property type="protein sequence ID" value="GGE55281.1"/>
    <property type="molecule type" value="Genomic_DNA"/>
</dbReference>
<proteinExistence type="predicted"/>
<protein>
    <recommendedName>
        <fullName evidence="3">DUF4176 domain-containing protein</fullName>
    </recommendedName>
</protein>